<keyword evidence="1" id="KW-0472">Membrane</keyword>
<feature type="transmembrane region" description="Helical" evidence="1">
    <location>
        <begin position="205"/>
        <end position="223"/>
    </location>
</feature>
<evidence type="ECO:0000313" key="4">
    <source>
        <dbReference type="Proteomes" id="UP000183053"/>
    </source>
</evidence>
<dbReference type="Proteomes" id="UP000183053">
    <property type="component" value="Unassembled WGS sequence"/>
</dbReference>
<keyword evidence="3" id="KW-0012">Acyltransferase</keyword>
<keyword evidence="1" id="KW-0812">Transmembrane</keyword>
<gene>
    <name evidence="3" type="ORF">SAMN04489765_0474</name>
</gene>
<sequence length="380" mass="41614">MQSRVAPLTGLRALAAAAVCLTHAAFSTGHYTDDFVGHLWARFEIGVPIFFALSGFLLFRPWVRLLQDGTGHQPDLRRYAWHRFRRVVPAYWVVVVFVYALGLVRHEPNPSGSGIDGLLRNLTFTQIYGFGHLRVGLTQAWSLAVEMAFYLALPLIGWVLTALVCRYRWRPARLLAGLAVVGAISPVWIMIAPDIERTARMWPPAYLWWFVGGMALTVAVALARRWPRWATAASLALAVAAFLVSALPAIGGPPTMVPASQVEALVKSGLYLVIAVALIAPIGFAPASRSLYHRVLGSRPMVWLGGISYEYFLVHLIVMDVLLLDVFEWPIFTGSIAIAFLATSAVSIPLAWALRAALPFGDDEGRTATQKGVTDVRTGA</sequence>
<dbReference type="RefSeq" id="WP_068537087.1">
    <property type="nucleotide sequence ID" value="NZ_FNLF01000002.1"/>
</dbReference>
<feature type="transmembrane region" description="Helical" evidence="1">
    <location>
        <begin position="87"/>
        <end position="104"/>
    </location>
</feature>
<dbReference type="InterPro" id="IPR002656">
    <property type="entry name" value="Acyl_transf_3_dom"/>
</dbReference>
<dbReference type="GO" id="GO:0009103">
    <property type="term" value="P:lipopolysaccharide biosynthetic process"/>
    <property type="evidence" value="ECO:0007669"/>
    <property type="project" value="TreeGrafter"/>
</dbReference>
<reference evidence="4" key="1">
    <citation type="submission" date="2016-10" db="EMBL/GenBank/DDBJ databases">
        <authorList>
            <person name="Varghese N."/>
            <person name="Submissions S."/>
        </authorList>
    </citation>
    <scope>NUCLEOTIDE SEQUENCE [LARGE SCALE GENOMIC DNA]</scope>
    <source>
        <strain evidence="4">DSM 44142</strain>
    </source>
</reference>
<proteinExistence type="predicted"/>
<evidence type="ECO:0000256" key="1">
    <source>
        <dbReference type="SAM" id="Phobius"/>
    </source>
</evidence>
<feature type="transmembrane region" description="Helical" evidence="1">
    <location>
        <begin position="174"/>
        <end position="193"/>
    </location>
</feature>
<name>A0A1H1B0A4_9ACTN</name>
<dbReference type="GO" id="GO:0016747">
    <property type="term" value="F:acyltransferase activity, transferring groups other than amino-acyl groups"/>
    <property type="evidence" value="ECO:0007669"/>
    <property type="project" value="InterPro"/>
</dbReference>
<feature type="transmembrane region" description="Helical" evidence="1">
    <location>
        <begin position="329"/>
        <end position="354"/>
    </location>
</feature>
<dbReference type="AlphaFoldDB" id="A0A1H1B0A4"/>
<dbReference type="InterPro" id="IPR050879">
    <property type="entry name" value="Acyltransferase_3"/>
</dbReference>
<dbReference type="Pfam" id="PF01757">
    <property type="entry name" value="Acyl_transf_3"/>
    <property type="match status" value="1"/>
</dbReference>
<feature type="transmembrane region" description="Helical" evidence="1">
    <location>
        <begin position="147"/>
        <end position="167"/>
    </location>
</feature>
<feature type="transmembrane region" description="Helical" evidence="1">
    <location>
        <begin position="270"/>
        <end position="289"/>
    </location>
</feature>
<dbReference type="STRING" id="47312.SAMN04489765_0474"/>
<protein>
    <submittedName>
        <fullName evidence="3">Peptidoglycan/LPS O-acetylase OafA/YrhL, contains acyltransferase and SGNH-hydrolase domains</fullName>
    </submittedName>
</protein>
<feature type="domain" description="Acyltransferase 3" evidence="2">
    <location>
        <begin position="8"/>
        <end position="352"/>
    </location>
</feature>
<feature type="transmembrane region" description="Helical" evidence="1">
    <location>
        <begin position="301"/>
        <end position="323"/>
    </location>
</feature>
<dbReference type="GO" id="GO:0016787">
    <property type="term" value="F:hydrolase activity"/>
    <property type="evidence" value="ECO:0007669"/>
    <property type="project" value="UniProtKB-KW"/>
</dbReference>
<dbReference type="PANTHER" id="PTHR23028">
    <property type="entry name" value="ACETYLTRANSFERASE"/>
    <property type="match status" value="1"/>
</dbReference>
<dbReference type="PANTHER" id="PTHR23028:SF53">
    <property type="entry name" value="ACYL_TRANSF_3 DOMAIN-CONTAINING PROTEIN"/>
    <property type="match status" value="1"/>
</dbReference>
<keyword evidence="3" id="KW-0378">Hydrolase</keyword>
<evidence type="ECO:0000259" key="2">
    <source>
        <dbReference type="Pfam" id="PF01757"/>
    </source>
</evidence>
<organism evidence="3 4">
    <name type="scientific">Tsukamurella pulmonis</name>
    <dbReference type="NCBI Taxonomy" id="47312"/>
    <lineage>
        <taxon>Bacteria</taxon>
        <taxon>Bacillati</taxon>
        <taxon>Actinomycetota</taxon>
        <taxon>Actinomycetes</taxon>
        <taxon>Mycobacteriales</taxon>
        <taxon>Tsukamurellaceae</taxon>
        <taxon>Tsukamurella</taxon>
    </lineage>
</organism>
<accession>A0A1H1B0A4</accession>
<keyword evidence="4" id="KW-1185">Reference proteome</keyword>
<dbReference type="GO" id="GO:0016020">
    <property type="term" value="C:membrane"/>
    <property type="evidence" value="ECO:0007669"/>
    <property type="project" value="TreeGrafter"/>
</dbReference>
<keyword evidence="1" id="KW-1133">Transmembrane helix</keyword>
<keyword evidence="3" id="KW-0808">Transferase</keyword>
<dbReference type="OrthoDB" id="5242306at2"/>
<feature type="transmembrane region" description="Helical" evidence="1">
    <location>
        <begin position="230"/>
        <end position="250"/>
    </location>
</feature>
<evidence type="ECO:0000313" key="3">
    <source>
        <dbReference type="EMBL" id="SDQ45395.1"/>
    </source>
</evidence>
<dbReference type="EMBL" id="FNLF01000002">
    <property type="protein sequence ID" value="SDQ45395.1"/>
    <property type="molecule type" value="Genomic_DNA"/>
</dbReference>
<feature type="transmembrane region" description="Helical" evidence="1">
    <location>
        <begin position="40"/>
        <end position="59"/>
    </location>
</feature>